<feature type="active site" description="Charge relay system" evidence="6">
    <location>
        <position position="192"/>
    </location>
</feature>
<evidence type="ECO:0000256" key="1">
    <source>
        <dbReference type="ARBA" id="ARBA00011073"/>
    </source>
</evidence>
<keyword evidence="12" id="KW-1185">Reference proteome</keyword>
<dbReference type="InterPro" id="IPR000209">
    <property type="entry name" value="Peptidase_S8/S53_dom"/>
</dbReference>
<dbReference type="SUPFAM" id="SSF52743">
    <property type="entry name" value="Subtilisin-like"/>
    <property type="match status" value="1"/>
</dbReference>
<evidence type="ECO:0000256" key="2">
    <source>
        <dbReference type="ARBA" id="ARBA00022670"/>
    </source>
</evidence>
<dbReference type="Pfam" id="PF05922">
    <property type="entry name" value="Inhibitor_I9"/>
    <property type="match status" value="1"/>
</dbReference>
<dbReference type="Pfam" id="PF00082">
    <property type="entry name" value="Peptidase_S8"/>
    <property type="match status" value="1"/>
</dbReference>
<dbReference type="InterPro" id="IPR023828">
    <property type="entry name" value="Peptidase_S8_Ser-AS"/>
</dbReference>
<dbReference type="PROSITE" id="PS00138">
    <property type="entry name" value="SUBTILASE_SER"/>
    <property type="match status" value="1"/>
</dbReference>
<feature type="signal peptide" evidence="8">
    <location>
        <begin position="1"/>
        <end position="24"/>
    </location>
</feature>
<reference evidence="11 12" key="1">
    <citation type="submission" date="2024-02" db="EMBL/GenBank/DDBJ databases">
        <title>De novo assembly and annotation of 12 fungi associated with fruit tree decline syndrome in Ontario, Canada.</title>
        <authorList>
            <person name="Sulman M."/>
            <person name="Ellouze W."/>
            <person name="Ilyukhin E."/>
        </authorList>
    </citation>
    <scope>NUCLEOTIDE SEQUENCE [LARGE SCALE GENOMIC DNA]</scope>
    <source>
        <strain evidence="11 12">M11/M66-122</strain>
    </source>
</reference>
<dbReference type="PROSITE" id="PS00137">
    <property type="entry name" value="SUBTILASE_HIS"/>
    <property type="match status" value="1"/>
</dbReference>
<dbReference type="PROSITE" id="PS51892">
    <property type="entry name" value="SUBTILASE"/>
    <property type="match status" value="1"/>
</dbReference>
<dbReference type="PROSITE" id="PS00136">
    <property type="entry name" value="SUBTILASE_ASP"/>
    <property type="match status" value="1"/>
</dbReference>
<dbReference type="Proteomes" id="UP001320420">
    <property type="component" value="Unassembled WGS sequence"/>
</dbReference>
<sequence length="437" mass="45371">MATLRNLAVLLLGALQLQPAAVLAAPSTKQVVPGKYIVRLKSGISTRDVESHIDWVRDVHRRSLGSRDIGIAGVKKTFHINEFNAYAGEFDEETLAQIRSNPDVLGIEESHIFTLVDGPGVGAAATAFGEQKREMVRRDINGKEHGNEKRALVTQDDTVWGLSAISHRAPGNGSQYIYDDSAGAGTWAYVIDSGIRTTHEQFSGGRAVLGYNVLAGTPDDDNLGHGTHVAGTIAGATVGIAKKASVVAVKAFDASVATMTEDILDAIDWAVNDIVSKGREDKAVINMSLVGGSSDALNDAVNSAFAAGILSVVAAGNTNDDAGTWSPASAPDALTVAAMNATWSRWWSSSYGSVVDLFAPGSGVISAAITSDTALVADSGTSMAAPHVAGVALYLQALAGGSRAAEVSARVKELAVPDVIEDPKGSPNFMLYNGSGA</sequence>
<dbReference type="FunFam" id="3.40.50.200:FF:000014">
    <property type="entry name" value="Proteinase K"/>
    <property type="match status" value="1"/>
</dbReference>
<dbReference type="InterPro" id="IPR023827">
    <property type="entry name" value="Peptidase_S8_Asp-AS"/>
</dbReference>
<dbReference type="EMBL" id="JAKJXP020000113">
    <property type="protein sequence ID" value="KAK7745090.1"/>
    <property type="molecule type" value="Genomic_DNA"/>
</dbReference>
<keyword evidence="5 6" id="KW-0720">Serine protease</keyword>
<keyword evidence="2 6" id="KW-0645">Protease</keyword>
<dbReference type="InterPro" id="IPR037045">
    <property type="entry name" value="S8pro/Inhibitor_I9_sf"/>
</dbReference>
<dbReference type="Gene3D" id="3.40.50.200">
    <property type="entry name" value="Peptidase S8/S53 domain"/>
    <property type="match status" value="1"/>
</dbReference>
<feature type="active site" description="Charge relay system" evidence="6">
    <location>
        <position position="382"/>
    </location>
</feature>
<dbReference type="GO" id="GO:0006508">
    <property type="term" value="P:proteolysis"/>
    <property type="evidence" value="ECO:0007669"/>
    <property type="project" value="UniProtKB-KW"/>
</dbReference>
<dbReference type="InterPro" id="IPR036852">
    <property type="entry name" value="Peptidase_S8/S53_dom_sf"/>
</dbReference>
<evidence type="ECO:0000256" key="5">
    <source>
        <dbReference type="ARBA" id="ARBA00022825"/>
    </source>
</evidence>
<dbReference type="GO" id="GO:0005576">
    <property type="term" value="C:extracellular region"/>
    <property type="evidence" value="ECO:0007669"/>
    <property type="project" value="UniProtKB-ARBA"/>
</dbReference>
<feature type="domain" description="Peptidase S8/S53" evidence="9">
    <location>
        <begin position="190"/>
        <end position="412"/>
    </location>
</feature>
<evidence type="ECO:0000256" key="7">
    <source>
        <dbReference type="RuleBase" id="RU003355"/>
    </source>
</evidence>
<evidence type="ECO:0000256" key="4">
    <source>
        <dbReference type="ARBA" id="ARBA00022801"/>
    </source>
</evidence>
<proteinExistence type="inferred from homology"/>
<dbReference type="InterPro" id="IPR022398">
    <property type="entry name" value="Peptidase_S8_His-AS"/>
</dbReference>
<dbReference type="InterPro" id="IPR015500">
    <property type="entry name" value="Peptidase_S8_subtilisin-rel"/>
</dbReference>
<evidence type="ECO:0000256" key="3">
    <source>
        <dbReference type="ARBA" id="ARBA00022729"/>
    </source>
</evidence>
<comment type="similarity">
    <text evidence="1 6 7">Belongs to the peptidase S8 family.</text>
</comment>
<dbReference type="GO" id="GO:0004252">
    <property type="term" value="F:serine-type endopeptidase activity"/>
    <property type="evidence" value="ECO:0007669"/>
    <property type="project" value="UniProtKB-UniRule"/>
</dbReference>
<keyword evidence="3 8" id="KW-0732">Signal</keyword>
<dbReference type="CDD" id="cd04077">
    <property type="entry name" value="Peptidases_S8_PCSK9_ProteinaseK_like"/>
    <property type="match status" value="1"/>
</dbReference>
<dbReference type="InterPro" id="IPR010259">
    <property type="entry name" value="S8pro/Inhibitor_I9"/>
</dbReference>
<dbReference type="SUPFAM" id="SSF54897">
    <property type="entry name" value="Protease propeptides/inhibitors"/>
    <property type="match status" value="1"/>
</dbReference>
<dbReference type="PRINTS" id="PR00723">
    <property type="entry name" value="SUBTILISIN"/>
</dbReference>
<accession>A0AAN9UEY1</accession>
<gene>
    <name evidence="11" type="ORF">SLS62_009954</name>
</gene>
<dbReference type="InterPro" id="IPR034193">
    <property type="entry name" value="PCSK9_ProteinaseK-like"/>
</dbReference>
<dbReference type="PANTHER" id="PTHR43806:SF58">
    <property type="entry name" value="ALKALINE PROTEASE 1-RELATED"/>
    <property type="match status" value="1"/>
</dbReference>
<feature type="active site" description="Charge relay system" evidence="6">
    <location>
        <position position="225"/>
    </location>
</feature>
<comment type="caution">
    <text evidence="11">The sequence shown here is derived from an EMBL/GenBank/DDBJ whole genome shotgun (WGS) entry which is preliminary data.</text>
</comment>
<evidence type="ECO:0000259" key="9">
    <source>
        <dbReference type="Pfam" id="PF00082"/>
    </source>
</evidence>
<evidence type="ECO:0000313" key="12">
    <source>
        <dbReference type="Proteomes" id="UP001320420"/>
    </source>
</evidence>
<organism evidence="11 12">
    <name type="scientific">Diatrype stigma</name>
    <dbReference type="NCBI Taxonomy" id="117547"/>
    <lineage>
        <taxon>Eukaryota</taxon>
        <taxon>Fungi</taxon>
        <taxon>Dikarya</taxon>
        <taxon>Ascomycota</taxon>
        <taxon>Pezizomycotina</taxon>
        <taxon>Sordariomycetes</taxon>
        <taxon>Xylariomycetidae</taxon>
        <taxon>Xylariales</taxon>
        <taxon>Diatrypaceae</taxon>
        <taxon>Diatrype</taxon>
    </lineage>
</organism>
<dbReference type="PANTHER" id="PTHR43806">
    <property type="entry name" value="PEPTIDASE S8"/>
    <property type="match status" value="1"/>
</dbReference>
<evidence type="ECO:0000259" key="10">
    <source>
        <dbReference type="Pfam" id="PF05922"/>
    </source>
</evidence>
<evidence type="ECO:0000313" key="11">
    <source>
        <dbReference type="EMBL" id="KAK7745090.1"/>
    </source>
</evidence>
<feature type="chain" id="PRO_5042892648" evidence="8">
    <location>
        <begin position="25"/>
        <end position="437"/>
    </location>
</feature>
<name>A0AAN9UEY1_9PEZI</name>
<feature type="domain" description="Inhibitor I9" evidence="10">
    <location>
        <begin position="35"/>
        <end position="114"/>
    </location>
</feature>
<evidence type="ECO:0000256" key="8">
    <source>
        <dbReference type="SAM" id="SignalP"/>
    </source>
</evidence>
<dbReference type="InterPro" id="IPR050131">
    <property type="entry name" value="Peptidase_S8_subtilisin-like"/>
</dbReference>
<protein>
    <submittedName>
        <fullName evidence="11">Uncharacterized protein</fullName>
    </submittedName>
</protein>
<dbReference type="Gene3D" id="3.30.70.80">
    <property type="entry name" value="Peptidase S8 propeptide/proteinase inhibitor I9"/>
    <property type="match status" value="1"/>
</dbReference>
<keyword evidence="4 6" id="KW-0378">Hydrolase</keyword>
<dbReference type="AlphaFoldDB" id="A0AAN9UEY1"/>
<evidence type="ECO:0000256" key="6">
    <source>
        <dbReference type="PROSITE-ProRule" id="PRU01240"/>
    </source>
</evidence>